<organism evidence="7 8">
    <name type="scientific">Leifsonia tongyongensis</name>
    <dbReference type="NCBI Taxonomy" id="1268043"/>
    <lineage>
        <taxon>Bacteria</taxon>
        <taxon>Bacillati</taxon>
        <taxon>Actinomycetota</taxon>
        <taxon>Actinomycetes</taxon>
        <taxon>Micrococcales</taxon>
        <taxon>Microbacteriaceae</taxon>
        <taxon>Leifsonia</taxon>
    </lineage>
</organism>
<dbReference type="EMBL" id="JAAGWY010000001">
    <property type="protein sequence ID" value="NEN05363.1"/>
    <property type="molecule type" value="Genomic_DNA"/>
</dbReference>
<dbReference type="PROSITE" id="PS50850">
    <property type="entry name" value="MFS"/>
    <property type="match status" value="1"/>
</dbReference>
<dbReference type="GO" id="GO:0022857">
    <property type="term" value="F:transmembrane transporter activity"/>
    <property type="evidence" value="ECO:0007669"/>
    <property type="project" value="InterPro"/>
</dbReference>
<reference evidence="7 8" key="1">
    <citation type="journal article" date="2014" name="J. Microbiol.">
        <title>Diaminobutyricibacter tongyongensis gen. nov., sp. nov. and Homoserinibacter gongjuensis gen. nov., sp. nov. belong to the family Microbacteriaceae.</title>
        <authorList>
            <person name="Kim S.J."/>
            <person name="Ahn J.H."/>
            <person name="Weon H.Y."/>
            <person name="Hamada M."/>
            <person name="Suzuki K."/>
            <person name="Kwon S.W."/>
        </authorList>
    </citation>
    <scope>NUCLEOTIDE SEQUENCE [LARGE SCALE GENOMIC DNA]</scope>
    <source>
        <strain evidence="7 8">NBRC 108724</strain>
    </source>
</reference>
<evidence type="ECO:0000256" key="1">
    <source>
        <dbReference type="ARBA" id="ARBA00004651"/>
    </source>
</evidence>
<evidence type="ECO:0000256" key="2">
    <source>
        <dbReference type="ARBA" id="ARBA00022692"/>
    </source>
</evidence>
<evidence type="ECO:0000256" key="4">
    <source>
        <dbReference type="ARBA" id="ARBA00023136"/>
    </source>
</evidence>
<feature type="transmembrane region" description="Helical" evidence="5">
    <location>
        <begin position="287"/>
        <end position="308"/>
    </location>
</feature>
<feature type="transmembrane region" description="Helical" evidence="5">
    <location>
        <begin position="200"/>
        <end position="225"/>
    </location>
</feature>
<feature type="transmembrane region" description="Helical" evidence="5">
    <location>
        <begin position="380"/>
        <end position="406"/>
    </location>
</feature>
<feature type="transmembrane region" description="Helical" evidence="5">
    <location>
        <begin position="418"/>
        <end position="442"/>
    </location>
</feature>
<comment type="subcellular location">
    <subcellularLocation>
        <location evidence="1">Cell membrane</location>
        <topology evidence="1">Multi-pass membrane protein</topology>
    </subcellularLocation>
</comment>
<feature type="transmembrane region" description="Helical" evidence="5">
    <location>
        <begin position="28"/>
        <end position="49"/>
    </location>
</feature>
<sequence>MSEQTTGVTDSSISSRYQPRTPALRRYLTAYTFAALGYGLIGGASNLLLSLQVQALEFARIFTGSDASVDIQKLTTLQAQVNANTATPTASQEHLLKLLTEFNTAKASGLSTVFSVAVVVTMICLPIVGTLSDRTRSRWGRRVPWMLGGALSGAVLLVVLPLAPNLAVLVVLYSLVSLTINSSQASGATTVADRVPQERIGLASALTGGLAYLGAVVGALAAGILFNLIGLGAYVPFAIIVVVAVVMFALLAPDKSSKGIVSSRLHLKTFLLAFVAALRDADYRWAWIAKVLLYSGYAMATGYAVYMLESYITPAMSASQAAVTAPLITFIGVPFALIGIAIVGRWSDKIRRRKPFVIAASAIMAVSFLVPFVWPTLPAMFIQSIVMSIGFGAFIVVDQALFIEVLPNPDAAGRDLGLSGLGLNLGQALGPALAGVIVTIFAGAYGPIWLVACVMVLVATVLIIPIKRVR</sequence>
<evidence type="ECO:0000256" key="5">
    <source>
        <dbReference type="SAM" id="Phobius"/>
    </source>
</evidence>
<dbReference type="Pfam" id="PF07690">
    <property type="entry name" value="MFS_1"/>
    <property type="match status" value="1"/>
</dbReference>
<dbReference type="InterPro" id="IPR011701">
    <property type="entry name" value="MFS"/>
</dbReference>
<feature type="transmembrane region" description="Helical" evidence="5">
    <location>
        <begin position="231"/>
        <end position="252"/>
    </location>
</feature>
<dbReference type="GO" id="GO:0005886">
    <property type="term" value="C:plasma membrane"/>
    <property type="evidence" value="ECO:0007669"/>
    <property type="project" value="UniProtKB-SubCell"/>
</dbReference>
<keyword evidence="2 5" id="KW-0812">Transmembrane</keyword>
<accession>A0A6L9XVF6</accession>
<evidence type="ECO:0000259" key="6">
    <source>
        <dbReference type="PROSITE" id="PS50850"/>
    </source>
</evidence>
<keyword evidence="8" id="KW-1185">Reference proteome</keyword>
<dbReference type="Gene3D" id="1.20.1250.20">
    <property type="entry name" value="MFS general substrate transporter like domains"/>
    <property type="match status" value="2"/>
</dbReference>
<evidence type="ECO:0000256" key="3">
    <source>
        <dbReference type="ARBA" id="ARBA00022989"/>
    </source>
</evidence>
<proteinExistence type="predicted"/>
<feature type="transmembrane region" description="Helical" evidence="5">
    <location>
        <begin position="356"/>
        <end position="374"/>
    </location>
</feature>
<dbReference type="Proteomes" id="UP000474967">
    <property type="component" value="Unassembled WGS sequence"/>
</dbReference>
<dbReference type="InterPro" id="IPR036259">
    <property type="entry name" value="MFS_trans_sf"/>
</dbReference>
<comment type="caution">
    <text evidence="7">The sequence shown here is derived from an EMBL/GenBank/DDBJ whole genome shotgun (WGS) entry which is preliminary data.</text>
</comment>
<dbReference type="InterPro" id="IPR020846">
    <property type="entry name" value="MFS_dom"/>
</dbReference>
<feature type="transmembrane region" description="Helical" evidence="5">
    <location>
        <begin position="320"/>
        <end position="344"/>
    </location>
</feature>
<dbReference type="AlphaFoldDB" id="A0A6L9XVF6"/>
<evidence type="ECO:0000313" key="8">
    <source>
        <dbReference type="Proteomes" id="UP000474967"/>
    </source>
</evidence>
<dbReference type="PANTHER" id="PTHR23528">
    <property type="match status" value="1"/>
</dbReference>
<dbReference type="RefSeq" id="WP_163288589.1">
    <property type="nucleotide sequence ID" value="NZ_JAAGWY010000001.1"/>
</dbReference>
<protein>
    <submittedName>
        <fullName evidence="7">MFS transporter</fullName>
    </submittedName>
</protein>
<keyword evidence="3 5" id="KW-1133">Transmembrane helix</keyword>
<dbReference type="SUPFAM" id="SSF103473">
    <property type="entry name" value="MFS general substrate transporter"/>
    <property type="match status" value="1"/>
</dbReference>
<keyword evidence="4 5" id="KW-0472">Membrane</keyword>
<feature type="domain" description="Major facilitator superfamily (MFS) profile" evidence="6">
    <location>
        <begin position="52"/>
        <end position="470"/>
    </location>
</feature>
<name>A0A6L9XVF6_9MICO</name>
<gene>
    <name evidence="7" type="ORF">G3T36_05710</name>
</gene>
<evidence type="ECO:0000313" key="7">
    <source>
        <dbReference type="EMBL" id="NEN05363.1"/>
    </source>
</evidence>
<dbReference type="PANTHER" id="PTHR23528:SF1">
    <property type="entry name" value="MAJOR FACILITATOR SUPERFAMILY (MFS) PROFILE DOMAIN-CONTAINING PROTEIN"/>
    <property type="match status" value="1"/>
</dbReference>
<feature type="transmembrane region" description="Helical" evidence="5">
    <location>
        <begin position="448"/>
        <end position="466"/>
    </location>
</feature>
<feature type="transmembrane region" description="Helical" evidence="5">
    <location>
        <begin position="109"/>
        <end position="131"/>
    </location>
</feature>